<sequence>MAPIQGAWLTGHEVVKQRLARPHIQAVEVNRPVFDKRFAGRQRLLMTRSRHFSSAKRAATHEILSVARKAVGI</sequence>
<evidence type="ECO:0000313" key="2">
    <source>
        <dbReference type="Proteomes" id="UP000185109"/>
    </source>
</evidence>
<dbReference type="EMBL" id="CP017244">
    <property type="protein sequence ID" value="APO78332.1"/>
    <property type="molecule type" value="Genomic_DNA"/>
</dbReference>
<name>A0A1L5PDY0_RHIET</name>
<dbReference type="Proteomes" id="UP000185109">
    <property type="component" value="Plasmid pRsp8C3c"/>
</dbReference>
<geneLocation type="plasmid" evidence="2">
    <name>prsp8c3c</name>
</geneLocation>
<dbReference type="AlphaFoldDB" id="A0A1L5PDY0"/>
<organism evidence="1 2">
    <name type="scientific">Rhizobium etli 8C-3</name>
    <dbReference type="NCBI Taxonomy" id="538025"/>
    <lineage>
        <taxon>Bacteria</taxon>
        <taxon>Pseudomonadati</taxon>
        <taxon>Pseudomonadota</taxon>
        <taxon>Alphaproteobacteria</taxon>
        <taxon>Hyphomicrobiales</taxon>
        <taxon>Rhizobiaceae</taxon>
        <taxon>Rhizobium/Agrobacterium group</taxon>
        <taxon>Rhizobium</taxon>
    </lineage>
</organism>
<gene>
    <name evidence="1" type="ORF">AM571_PC00594</name>
</gene>
<accession>A0A1L5PDY0</accession>
<protein>
    <submittedName>
        <fullName evidence="1">Uncharacterized protein</fullName>
    </submittedName>
</protein>
<keyword evidence="1" id="KW-0614">Plasmid</keyword>
<evidence type="ECO:0000313" key="1">
    <source>
        <dbReference type="EMBL" id="APO78332.1"/>
    </source>
</evidence>
<reference evidence="1 2" key="1">
    <citation type="submission" date="2016-09" db="EMBL/GenBank/DDBJ databases">
        <title>The complete genome sequences of Rhizobium gallicum, symbiovars gallicum and phaseoli, symbionts associated to common bean (Phaseolus vulgaris).</title>
        <authorList>
            <person name="Bustos P."/>
            <person name="Santamaria R.I."/>
            <person name="Perez-Carrascal O.M."/>
            <person name="Juarez S."/>
            <person name="Lozano L."/>
            <person name="Martinez-Flores I."/>
            <person name="Martinez-Romero E."/>
            <person name="Cevallos M."/>
            <person name="Romero D."/>
            <person name="Davila G."/>
            <person name="Gonzalez V."/>
        </authorList>
    </citation>
    <scope>NUCLEOTIDE SEQUENCE [LARGE SCALE GENOMIC DNA]</scope>
    <source>
        <strain evidence="1 2">8C-3</strain>
        <plasmid evidence="2">Plasmid prsp8c3c</plasmid>
    </source>
</reference>
<proteinExistence type="predicted"/>